<reference evidence="2" key="2">
    <citation type="submission" date="2020-09" db="EMBL/GenBank/DDBJ databases">
        <authorList>
            <person name="Sun Q."/>
            <person name="Ohkuma M."/>
        </authorList>
    </citation>
    <scope>NUCLEOTIDE SEQUENCE</scope>
    <source>
        <strain evidence="2">JCM 3035</strain>
    </source>
</reference>
<proteinExistence type="predicted"/>
<dbReference type="Proteomes" id="UP000637788">
    <property type="component" value="Unassembled WGS sequence"/>
</dbReference>
<comment type="caution">
    <text evidence="2">The sequence shown here is derived from an EMBL/GenBank/DDBJ whole genome shotgun (WGS) entry which is preliminary data.</text>
</comment>
<dbReference type="InterPro" id="IPR011009">
    <property type="entry name" value="Kinase-like_dom_sf"/>
</dbReference>
<dbReference type="Gene3D" id="2.60.120.260">
    <property type="entry name" value="Galactose-binding domain-like"/>
    <property type="match status" value="1"/>
</dbReference>
<feature type="region of interest" description="Disordered" evidence="1">
    <location>
        <begin position="395"/>
        <end position="419"/>
    </location>
</feature>
<evidence type="ECO:0000256" key="1">
    <source>
        <dbReference type="SAM" id="MobiDB-lite"/>
    </source>
</evidence>
<keyword evidence="2" id="KW-0418">Kinase</keyword>
<dbReference type="InterPro" id="IPR008979">
    <property type="entry name" value="Galactose-bd-like_sf"/>
</dbReference>
<feature type="region of interest" description="Disordered" evidence="1">
    <location>
        <begin position="1"/>
        <end position="70"/>
    </location>
</feature>
<keyword evidence="2" id="KW-0808">Transferase</keyword>
<dbReference type="Gene3D" id="1.10.510.10">
    <property type="entry name" value="Transferase(Phosphotransferase) domain 1"/>
    <property type="match status" value="1"/>
</dbReference>
<feature type="region of interest" description="Disordered" evidence="1">
    <location>
        <begin position="316"/>
        <end position="363"/>
    </location>
</feature>
<dbReference type="EMBL" id="BMPQ01000005">
    <property type="protein sequence ID" value="GGK64729.1"/>
    <property type="molecule type" value="Genomic_DNA"/>
</dbReference>
<dbReference type="SUPFAM" id="SSF49785">
    <property type="entry name" value="Galactose-binding domain-like"/>
    <property type="match status" value="1"/>
</dbReference>
<keyword evidence="2" id="KW-0723">Serine/threonine-protein kinase</keyword>
<feature type="compositionally biased region" description="Polar residues" evidence="1">
    <location>
        <begin position="331"/>
        <end position="342"/>
    </location>
</feature>
<feature type="compositionally biased region" description="Basic and acidic residues" evidence="1">
    <location>
        <begin position="35"/>
        <end position="44"/>
    </location>
</feature>
<keyword evidence="3" id="KW-1185">Reference proteome</keyword>
<reference evidence="2" key="1">
    <citation type="journal article" date="2014" name="Int. J. Syst. Evol. Microbiol.">
        <title>Complete genome sequence of Corynebacterium casei LMG S-19264T (=DSM 44701T), isolated from a smear-ripened cheese.</title>
        <authorList>
            <consortium name="US DOE Joint Genome Institute (JGI-PGF)"/>
            <person name="Walter F."/>
            <person name="Albersmeier A."/>
            <person name="Kalinowski J."/>
            <person name="Ruckert C."/>
        </authorList>
    </citation>
    <scope>NUCLEOTIDE SEQUENCE</scope>
    <source>
        <strain evidence="2">JCM 3035</strain>
    </source>
</reference>
<dbReference type="GO" id="GO:0004674">
    <property type="term" value="F:protein serine/threonine kinase activity"/>
    <property type="evidence" value="ECO:0007669"/>
    <property type="project" value="UniProtKB-KW"/>
</dbReference>
<accession>A0A917QQZ2</accession>
<dbReference type="CDD" id="cd13973">
    <property type="entry name" value="PK_MviN-like"/>
    <property type="match status" value="1"/>
</dbReference>
<name>A0A917QQZ2_9ACTN</name>
<organism evidence="2 3">
    <name type="scientific">Streptomyces flaveus</name>
    <dbReference type="NCBI Taxonomy" id="66370"/>
    <lineage>
        <taxon>Bacteria</taxon>
        <taxon>Bacillati</taxon>
        <taxon>Actinomycetota</taxon>
        <taxon>Actinomycetes</taxon>
        <taxon>Kitasatosporales</taxon>
        <taxon>Streptomycetaceae</taxon>
        <taxon>Streptomyces</taxon>
        <taxon>Streptomyces aurantiacus group</taxon>
    </lineage>
</organism>
<dbReference type="SUPFAM" id="SSF56112">
    <property type="entry name" value="Protein kinase-like (PK-like)"/>
    <property type="match status" value="1"/>
</dbReference>
<dbReference type="RefSeq" id="WP_189322092.1">
    <property type="nucleotide sequence ID" value="NZ_BMPQ01000005.1"/>
</dbReference>
<feature type="compositionally biased region" description="Basic and acidic residues" evidence="1">
    <location>
        <begin position="408"/>
        <end position="417"/>
    </location>
</feature>
<gene>
    <name evidence="2" type="ORF">GCM10010094_27110</name>
</gene>
<protein>
    <submittedName>
        <fullName evidence="2">Serine/threonine protein kinase</fullName>
    </submittedName>
</protein>
<evidence type="ECO:0000313" key="2">
    <source>
        <dbReference type="EMBL" id="GGK64729.1"/>
    </source>
</evidence>
<dbReference type="Gene3D" id="3.30.200.20">
    <property type="entry name" value="Phosphorylase Kinase, domain 1"/>
    <property type="match status" value="1"/>
</dbReference>
<dbReference type="AlphaFoldDB" id="A0A917QQZ2"/>
<sequence>MAERSTAAVDVADNSGDEPLTAKADQSTADGVAQNRERDTKSSESEEAQGSGGDESPGRTSPPELHSGHKLARRYRLEECVTRLDGFSSWRAVDEKLRRAVGVHLLPADHPRARSVLAAARSSALLGDPRFVQVLDAVEEDDLVYVVHEWLPDSTELTTLLAAGPLEVHDAYQMVSQVSQAMAAAHREGLAHLRLTPGAVLRSSSGQWRIRGLAVNAALRGISSDTPQRTDTEGIGALLYAALTQRWPYENDAYGLSGLPKGVGLIAPDQVRAGVHRGLAELAMRALVNDGATASRQEPPCTTPEELVKAIGEMPRIRPPEPAFTGPPDYQRTTYQQGSYGRQTPRPGATQPVPTPPAPLQSRTGKALKWGVSALLIAALGLGSWQLADALMERGKPDDTNKTQTTDDNDKGSDKTRPVKPITVQGAQEYVAEGGSQAPEDVAATYDGDSSTYWRTKSFLDGPEMVIKPGVGIVYDLGSEQEISAASIGLRYAGDHTTISLYATDSMSSSTSLSSMQKLGTVKTSATDAKVTIDKTVKSRYVLVWLTALPQAPADGYSLAGYKQAITDVKFTG</sequence>
<evidence type="ECO:0000313" key="3">
    <source>
        <dbReference type="Proteomes" id="UP000637788"/>
    </source>
</evidence>